<evidence type="ECO:0008006" key="3">
    <source>
        <dbReference type="Google" id="ProtNLM"/>
    </source>
</evidence>
<evidence type="ECO:0000313" key="2">
    <source>
        <dbReference type="Proteomes" id="UP001244295"/>
    </source>
</evidence>
<dbReference type="AlphaFoldDB" id="A0AAW8DT53"/>
<sequence length="52" mass="5600">MTNATVALAGLAEKGDDADVLRQMVKFMAQRLMEPDGQGRRGAPSARRILSV</sequence>
<reference evidence="1" key="1">
    <citation type="submission" date="2023-07" db="EMBL/GenBank/DDBJ databases">
        <title>Sorghum-associated microbial communities from plants grown in Nebraska, USA.</title>
        <authorList>
            <person name="Schachtman D."/>
        </authorList>
    </citation>
    <scope>NUCLEOTIDE SEQUENCE</scope>
    <source>
        <strain evidence="1">DS2795</strain>
    </source>
</reference>
<comment type="caution">
    <text evidence="1">The sequence shown here is derived from an EMBL/GenBank/DDBJ whole genome shotgun (WGS) entry which is preliminary data.</text>
</comment>
<proteinExistence type="predicted"/>
<name>A0AAW8DT53_9BURK</name>
<accession>A0AAW8DT53</accession>
<organism evidence="1 2">
    <name type="scientific">Variovorax boronicumulans</name>
    <dbReference type="NCBI Taxonomy" id="436515"/>
    <lineage>
        <taxon>Bacteria</taxon>
        <taxon>Pseudomonadati</taxon>
        <taxon>Pseudomonadota</taxon>
        <taxon>Betaproteobacteria</taxon>
        <taxon>Burkholderiales</taxon>
        <taxon>Comamonadaceae</taxon>
        <taxon>Variovorax</taxon>
    </lineage>
</organism>
<dbReference type="Proteomes" id="UP001244295">
    <property type="component" value="Unassembled WGS sequence"/>
</dbReference>
<evidence type="ECO:0000313" key="1">
    <source>
        <dbReference type="EMBL" id="MDP9922653.1"/>
    </source>
</evidence>
<dbReference type="EMBL" id="JAUSRR010000003">
    <property type="protein sequence ID" value="MDP9922653.1"/>
    <property type="molecule type" value="Genomic_DNA"/>
</dbReference>
<protein>
    <recommendedName>
        <fullName evidence="3">Transposase</fullName>
    </recommendedName>
</protein>
<gene>
    <name evidence="1" type="ORF">J2W25_001674</name>
</gene>